<proteinExistence type="predicted"/>
<evidence type="ECO:0000256" key="1">
    <source>
        <dbReference type="SAM" id="Phobius"/>
    </source>
</evidence>
<keyword evidence="3" id="KW-1185">Reference proteome</keyword>
<gene>
    <name evidence="2" type="ORF">PQR66_05110</name>
</gene>
<keyword evidence="1" id="KW-1133">Transmembrane helix</keyword>
<keyword evidence="1" id="KW-0472">Membrane</keyword>
<comment type="caution">
    <text evidence="2">The sequence shown here is derived from an EMBL/GenBank/DDBJ whole genome shotgun (WGS) entry which is preliminary data.</text>
</comment>
<accession>A0ABW8ZJ69</accession>
<name>A0ABW8ZJ69_9BURK</name>
<keyword evidence="1" id="KW-0812">Transmembrane</keyword>
<dbReference type="Proteomes" id="UP001629249">
    <property type="component" value="Unassembled WGS sequence"/>
</dbReference>
<feature type="transmembrane region" description="Helical" evidence="1">
    <location>
        <begin position="58"/>
        <end position="79"/>
    </location>
</feature>
<evidence type="ECO:0000313" key="3">
    <source>
        <dbReference type="Proteomes" id="UP001629249"/>
    </source>
</evidence>
<organism evidence="2 3">
    <name type="scientific">Paraburkholderia agricolaris</name>
    <dbReference type="NCBI Taxonomy" id="2152888"/>
    <lineage>
        <taxon>Bacteria</taxon>
        <taxon>Pseudomonadati</taxon>
        <taxon>Pseudomonadota</taxon>
        <taxon>Betaproteobacteria</taxon>
        <taxon>Burkholderiales</taxon>
        <taxon>Burkholderiaceae</taxon>
        <taxon>Paraburkholderia</taxon>
    </lineage>
</organism>
<reference evidence="2 3" key="1">
    <citation type="journal article" date="2024" name="Chem. Sci.">
        <title>Discovery of megapolipeptins by genome mining of a Burkholderiales bacteria collection.</title>
        <authorList>
            <person name="Paulo B.S."/>
            <person name="Recchia M.J.J."/>
            <person name="Lee S."/>
            <person name="Fergusson C.H."/>
            <person name="Romanowski S.B."/>
            <person name="Hernandez A."/>
            <person name="Krull N."/>
            <person name="Liu D.Y."/>
            <person name="Cavanagh H."/>
            <person name="Bos A."/>
            <person name="Gray C.A."/>
            <person name="Murphy B.T."/>
            <person name="Linington R.G."/>
            <person name="Eustaquio A.S."/>
        </authorList>
    </citation>
    <scope>NUCLEOTIDE SEQUENCE [LARGE SCALE GENOMIC DNA]</scope>
    <source>
        <strain evidence="2 3">RL16-012-BIC-B</strain>
    </source>
</reference>
<sequence>MKVVHHGSGARLVFPLSGATLSIFRPEPATCSQIAPFRIFADEPPPWAVNAMSFSAEVWSLARLCCMYPVLGGLAIWYFSRADRLLHAILSIEH</sequence>
<dbReference type="RefSeq" id="WP_408326813.1">
    <property type="nucleotide sequence ID" value="NZ_JAQQFH010000003.1"/>
</dbReference>
<dbReference type="EMBL" id="JAQQFN010000003">
    <property type="protein sequence ID" value="MFL9882393.1"/>
    <property type="molecule type" value="Genomic_DNA"/>
</dbReference>
<protein>
    <submittedName>
        <fullName evidence="2">Uncharacterized protein</fullName>
    </submittedName>
</protein>
<evidence type="ECO:0000313" key="2">
    <source>
        <dbReference type="EMBL" id="MFL9882393.1"/>
    </source>
</evidence>